<dbReference type="Proteomes" id="UP001271640">
    <property type="component" value="Unassembled WGS sequence"/>
</dbReference>
<evidence type="ECO:0000256" key="6">
    <source>
        <dbReference type="ARBA" id="ARBA00023008"/>
    </source>
</evidence>
<dbReference type="SUPFAM" id="SSF46955">
    <property type="entry name" value="Putative DNA-binding domain"/>
    <property type="match status" value="1"/>
</dbReference>
<evidence type="ECO:0000256" key="12">
    <source>
        <dbReference type="ARBA" id="ARBA00032335"/>
    </source>
</evidence>
<evidence type="ECO:0000256" key="1">
    <source>
        <dbReference type="ARBA" id="ARBA00004496"/>
    </source>
</evidence>
<dbReference type="InterPro" id="IPR009061">
    <property type="entry name" value="DNA-bd_dom_put_sf"/>
</dbReference>
<keyword evidence="4" id="KW-0963">Cytoplasm</keyword>
<dbReference type="Pfam" id="PF13411">
    <property type="entry name" value="MerR_1"/>
    <property type="match status" value="1"/>
</dbReference>
<evidence type="ECO:0000313" key="14">
    <source>
        <dbReference type="EMBL" id="MDX7999145.1"/>
    </source>
</evidence>
<dbReference type="EMBL" id="VCDP01000025">
    <property type="protein sequence ID" value="MDX7999145.1"/>
    <property type="molecule type" value="Genomic_DNA"/>
</dbReference>
<dbReference type="Gene3D" id="1.10.1660.10">
    <property type="match status" value="1"/>
</dbReference>
<evidence type="ECO:0000256" key="7">
    <source>
        <dbReference type="ARBA" id="ARBA00023015"/>
    </source>
</evidence>
<dbReference type="PANTHER" id="PTHR30204:SF16">
    <property type="entry name" value="HTH-TYPE TRANSCRIPTIONAL REGULATOR CUER"/>
    <property type="match status" value="1"/>
</dbReference>
<dbReference type="PROSITE" id="PS00552">
    <property type="entry name" value="HTH_MERR_1"/>
    <property type="match status" value="1"/>
</dbReference>
<dbReference type="PRINTS" id="PR00040">
    <property type="entry name" value="HTHMERR"/>
</dbReference>
<keyword evidence="5" id="KW-0479">Metal-binding</keyword>
<dbReference type="InterPro" id="IPR047057">
    <property type="entry name" value="MerR_fam"/>
</dbReference>
<evidence type="ECO:0000256" key="10">
    <source>
        <dbReference type="ARBA" id="ARBA00023163"/>
    </source>
</evidence>
<dbReference type="PANTHER" id="PTHR30204">
    <property type="entry name" value="REDOX-CYCLING DRUG-SENSING TRANSCRIPTIONAL ACTIVATOR SOXR"/>
    <property type="match status" value="1"/>
</dbReference>
<keyword evidence="15" id="KW-1185">Reference proteome</keyword>
<evidence type="ECO:0000259" key="13">
    <source>
        <dbReference type="PROSITE" id="PS50937"/>
    </source>
</evidence>
<reference evidence="15" key="1">
    <citation type="journal article" date="2024" name="Toxins">
        <title>Genome Sequence Analysis of Native Xenorhabdus Strains Isolated from Entomopathogenic Nematodes in Argentina.</title>
        <authorList>
            <person name="Palma L."/>
            <person name="Frizzo L."/>
            <person name="Kaiser S."/>
            <person name="Berry C."/>
            <person name="Caballero P."/>
            <person name="Bode H.B."/>
            <person name="Del Valle E.E."/>
        </authorList>
    </citation>
    <scope>NUCLEOTIDE SEQUENCE [LARGE SCALE GENOMIC DNA]</scope>
    <source>
        <strain evidence="15">Reich</strain>
    </source>
</reference>
<protein>
    <recommendedName>
        <fullName evidence="3">HTH-type transcriptional regulator CueR</fullName>
    </recommendedName>
    <alternativeName>
        <fullName evidence="12">Copper efflux regulator</fullName>
    </alternativeName>
    <alternativeName>
        <fullName evidence="11">Copper export regulator</fullName>
    </alternativeName>
</protein>
<dbReference type="SMART" id="SM00422">
    <property type="entry name" value="HTH_MERR"/>
    <property type="match status" value="1"/>
</dbReference>
<dbReference type="InterPro" id="IPR011789">
    <property type="entry name" value="CueR"/>
</dbReference>
<keyword evidence="6" id="KW-0186">Copper</keyword>
<name>A0ABU4SKG1_9GAMM</name>
<organism evidence="14 15">
    <name type="scientific">Xenorhabdus littoralis</name>
    <dbReference type="NCBI Taxonomy" id="2582835"/>
    <lineage>
        <taxon>Bacteria</taxon>
        <taxon>Pseudomonadati</taxon>
        <taxon>Pseudomonadota</taxon>
        <taxon>Gammaproteobacteria</taxon>
        <taxon>Enterobacterales</taxon>
        <taxon>Morganellaceae</taxon>
        <taxon>Xenorhabdus</taxon>
    </lineage>
</organism>
<evidence type="ECO:0000256" key="2">
    <source>
        <dbReference type="ARBA" id="ARBA00011738"/>
    </source>
</evidence>
<proteinExistence type="predicted"/>
<dbReference type="InterPro" id="IPR000551">
    <property type="entry name" value="MerR-type_HTH_dom"/>
</dbReference>
<comment type="caution">
    <text evidence="14">The sequence shown here is derived from an EMBL/GenBank/DDBJ whole genome shotgun (WGS) entry which is preliminary data.</text>
</comment>
<sequence>MNISEIAQKTGLTSKAIRFYEEKDLITAPERGDNGYRYYQQKHIDELMLLRQAKEVGFTLEECRELLRLFRNPSRHSADVKTATLQKVAEIDKAIVDLQKIKEKLLTLAAECPGDDRADCPIIEHLSGSGCCKHHG</sequence>
<keyword evidence="10" id="KW-0804">Transcription</keyword>
<accession>A0ABU4SKG1</accession>
<comment type="subunit">
    <text evidence="2">Homodimer.</text>
</comment>
<evidence type="ECO:0000256" key="11">
    <source>
        <dbReference type="ARBA" id="ARBA00031472"/>
    </source>
</evidence>
<dbReference type="PROSITE" id="PS50937">
    <property type="entry name" value="HTH_MERR_2"/>
    <property type="match status" value="1"/>
</dbReference>
<gene>
    <name evidence="14" type="primary">cueR</name>
    <name evidence="14" type="ORF">FE394_08020</name>
</gene>
<feature type="domain" description="HTH merR-type" evidence="13">
    <location>
        <begin position="1"/>
        <end position="69"/>
    </location>
</feature>
<keyword evidence="9" id="KW-0010">Activator</keyword>
<keyword evidence="7" id="KW-0805">Transcription regulation</keyword>
<evidence type="ECO:0000313" key="15">
    <source>
        <dbReference type="Proteomes" id="UP001271640"/>
    </source>
</evidence>
<evidence type="ECO:0000256" key="9">
    <source>
        <dbReference type="ARBA" id="ARBA00023159"/>
    </source>
</evidence>
<dbReference type="RefSeq" id="WP_319925867.1">
    <property type="nucleotide sequence ID" value="NZ_VCDP01000025.1"/>
</dbReference>
<evidence type="ECO:0000256" key="5">
    <source>
        <dbReference type="ARBA" id="ARBA00022723"/>
    </source>
</evidence>
<evidence type="ECO:0000256" key="3">
    <source>
        <dbReference type="ARBA" id="ARBA00017250"/>
    </source>
</evidence>
<comment type="subcellular location">
    <subcellularLocation>
        <location evidence="1">Cytoplasm</location>
    </subcellularLocation>
</comment>
<keyword evidence="8" id="KW-0238">DNA-binding</keyword>
<evidence type="ECO:0000256" key="4">
    <source>
        <dbReference type="ARBA" id="ARBA00022490"/>
    </source>
</evidence>
<dbReference type="NCBIfam" id="TIGR02044">
    <property type="entry name" value="CueR"/>
    <property type="match status" value="1"/>
</dbReference>
<evidence type="ECO:0000256" key="8">
    <source>
        <dbReference type="ARBA" id="ARBA00023125"/>
    </source>
</evidence>